<evidence type="ECO:0000313" key="12">
    <source>
        <dbReference type="Ensembl" id="ENSCAFP00845034978.1"/>
    </source>
</evidence>
<dbReference type="GO" id="GO:0032982">
    <property type="term" value="C:myosin filament"/>
    <property type="evidence" value="ECO:0007669"/>
    <property type="project" value="UniProtKB-KW"/>
</dbReference>
<feature type="coiled-coil region" evidence="11">
    <location>
        <begin position="1019"/>
        <end position="1243"/>
    </location>
</feature>
<dbReference type="InterPro" id="IPR014751">
    <property type="entry name" value="XRCC4-like_C"/>
</dbReference>
<gene>
    <name evidence="12" type="primary">MYH15</name>
</gene>
<dbReference type="PANTHER" id="PTHR13140">
    <property type="entry name" value="MYOSIN"/>
    <property type="match status" value="1"/>
</dbReference>
<evidence type="ECO:0000256" key="3">
    <source>
        <dbReference type="ARBA" id="ARBA00022741"/>
    </source>
</evidence>
<dbReference type="PROSITE" id="PS51456">
    <property type="entry name" value="MYOSIN_MOTOR"/>
    <property type="match status" value="1"/>
</dbReference>
<accession>A0A8I3PK86</accession>
<dbReference type="SUPFAM" id="SSF52540">
    <property type="entry name" value="P-loop containing nucleoside triphosphate hydrolases"/>
    <property type="match status" value="1"/>
</dbReference>
<reference evidence="12" key="3">
    <citation type="submission" date="2025-09" db="UniProtKB">
        <authorList>
            <consortium name="Ensembl"/>
        </authorList>
    </citation>
    <scope>IDENTIFICATION</scope>
    <source>
        <strain evidence="12">Boxer</strain>
    </source>
</reference>
<proteinExistence type="inferred from homology"/>
<dbReference type="Gene3D" id="1.20.58.530">
    <property type="match status" value="1"/>
</dbReference>
<dbReference type="PRINTS" id="PR00193">
    <property type="entry name" value="MYOSINHEAVY"/>
</dbReference>
<comment type="similarity">
    <text evidence="1 10">Belongs to the TRAFAC class myosin-kinesin ATPase superfamily. Myosin family.</text>
</comment>
<dbReference type="Pfam" id="PF00063">
    <property type="entry name" value="Myosin_head"/>
    <property type="match status" value="1"/>
</dbReference>
<keyword evidence="13" id="KW-1185">Reference proteome</keyword>
<feature type="coiled-coil region" evidence="11">
    <location>
        <begin position="756"/>
        <end position="982"/>
    </location>
</feature>
<dbReference type="SUPFAM" id="SSF57997">
    <property type="entry name" value="Tropomyosin"/>
    <property type="match status" value="1"/>
</dbReference>
<dbReference type="Gene3D" id="1.20.5.370">
    <property type="match status" value="5"/>
</dbReference>
<dbReference type="SMART" id="SM00242">
    <property type="entry name" value="MYSc"/>
    <property type="match status" value="1"/>
</dbReference>
<dbReference type="Proteomes" id="UP000805418">
    <property type="component" value="Chromosome 33"/>
</dbReference>
<dbReference type="OrthoDB" id="10258119at2759"/>
<evidence type="ECO:0000256" key="9">
    <source>
        <dbReference type="ARBA" id="ARBA00023203"/>
    </source>
</evidence>
<dbReference type="FunFam" id="1.10.10.820:FF:000001">
    <property type="entry name" value="Myosin heavy chain"/>
    <property type="match status" value="1"/>
</dbReference>
<feature type="region of interest" description="Actin-binding" evidence="10">
    <location>
        <begin position="562"/>
        <end position="584"/>
    </location>
</feature>
<evidence type="ECO:0000313" key="13">
    <source>
        <dbReference type="Proteomes" id="UP000805418"/>
    </source>
</evidence>
<keyword evidence="5 11" id="KW-0175">Coiled coil</keyword>
<evidence type="ECO:0000256" key="6">
    <source>
        <dbReference type="ARBA" id="ARBA00023123"/>
    </source>
</evidence>
<dbReference type="FunFam" id="1.20.5.370:FF:000008">
    <property type="entry name" value="Myosin heavy chain"/>
    <property type="match status" value="1"/>
</dbReference>
<feature type="coiled-coil region" evidence="11">
    <location>
        <begin position="1279"/>
        <end position="1756"/>
    </location>
</feature>
<reference evidence="12" key="1">
    <citation type="submission" date="2020-03" db="EMBL/GenBank/DDBJ databases">
        <title>Long-read based genome assembly of a Labrador retriever dog.</title>
        <authorList>
            <person name="Eory L."/>
            <person name="Zhang W."/>
            <person name="Schoenebeck J."/>
        </authorList>
    </citation>
    <scope>NUCLEOTIDE SEQUENCE [LARGE SCALE GENOMIC DNA]</scope>
    <source>
        <strain evidence="12">Labrador retriever</strain>
    </source>
</reference>
<evidence type="ECO:0000256" key="1">
    <source>
        <dbReference type="ARBA" id="ARBA00008314"/>
    </source>
</evidence>
<dbReference type="Gene3D" id="1.20.5.4820">
    <property type="match status" value="1"/>
</dbReference>
<evidence type="ECO:0000256" key="11">
    <source>
        <dbReference type="SAM" id="Coils"/>
    </source>
</evidence>
<dbReference type="InterPro" id="IPR001609">
    <property type="entry name" value="Myosin_head_motor_dom-like"/>
</dbReference>
<keyword evidence="7 10" id="KW-0505">Motor protein</keyword>
<feature type="binding site" evidence="10">
    <location>
        <begin position="91"/>
        <end position="98"/>
    </location>
    <ligand>
        <name>ATP</name>
        <dbReference type="ChEBI" id="CHEBI:30616"/>
    </ligand>
</feature>
<dbReference type="FunFam" id="1.20.120.720:FF:000001">
    <property type="entry name" value="Myosin heavy chain, muscle"/>
    <property type="match status" value="1"/>
</dbReference>
<evidence type="ECO:0000256" key="8">
    <source>
        <dbReference type="ARBA" id="ARBA00023179"/>
    </source>
</evidence>
<protein>
    <submittedName>
        <fullName evidence="12">Myosin heavy chain 15</fullName>
    </submittedName>
</protein>
<dbReference type="Gene3D" id="3.40.850.10">
    <property type="entry name" value="Kinesin motor domain"/>
    <property type="match status" value="1"/>
</dbReference>
<keyword evidence="6 10" id="KW-0518">Myosin</keyword>
<dbReference type="GO" id="GO:0016459">
    <property type="term" value="C:myosin complex"/>
    <property type="evidence" value="ECO:0007669"/>
    <property type="project" value="UniProtKB-KW"/>
</dbReference>
<dbReference type="InterPro" id="IPR027417">
    <property type="entry name" value="P-loop_NTPase"/>
</dbReference>
<dbReference type="FunFam" id="1.20.5.370:FF:000001">
    <property type="entry name" value="Myosin heavy chain"/>
    <property type="match status" value="1"/>
</dbReference>
<evidence type="ECO:0000256" key="10">
    <source>
        <dbReference type="PROSITE-ProRule" id="PRU00782"/>
    </source>
</evidence>
<name>A0A8I3PK86_CANLF</name>
<sequence>MLSGSERADKPGSIANLLSEISSDIFPQTYSGLFCVSINPYKWLPVYQKEVVAAYKGKRRSEAPPHIFAVADNAFQDMLHNQENQSVLLTGESGAGKTVNTKHIIQYFATIATMGESREKPGSLEDQIKQVNPILEAFGNAKTLRNDNSSRFGKFIRMHFCARGKLSSADIDIYLLEKSRVIFQQPGERNYHIFYQILSGKKELHDMLLVSEEPSDFPFCSQGVVAVDSWDDAEELLATDRAMDILGFLPDEKHGSYKLIGAIMHFGNMKFKQKPREEQVEADGIESADKAAFLMGINSSELVKGLIHPRIKVGNEYVTRGQNVEQVTCAVGALSKSIYERMFKWLVARINRALDAKLSRQFFIGILDITGFEILDYNSLEQLCINFANEKLQQFFNQRMFVLEQEEYRKEGIGWVSIDFGLDLQACIDLVEKPMGIFSILEEECMFPQATDVTFQTKLFDHHFGKSVHFQKPKPDDKRCEAHFELVHYAGAVPYNISGWLEKNKDLLNETVVAVFQKSSNRLLANLFENRVGTDSALQFGEKQRKRGVSFQMVASLHKENLNKLMTKLKSTAPHFVRCINPNVNKIPGELDPYLLLQQLRCNGVLEGIRICCEGFPNQLLYADFKQRYCILNPRAFPKSRFVSSRKAAEELLGSLEIDHIQYRFGITKVFLKAGFLEQLEAMRHERLSKVFTLFQARIRGKLMRIKFQKILEERDALLLIQWNIRVFMAVKNWPWMRLFFKIKPLVKSAEMGKAIVALKEECVQLQKALEKSESQREELKAKQVSFIREKNDLLLQLQAVKNLTEEVESLNEDISKLTRAAKVMQEAHQQTLDDLHIEEEKLSSLSKAKLKLEQQVDELEGALEQERKARMNCERERSKLEGDFELHRKSMEHLESSQLQLAGKLSEKELEMNQMNSKVEKERSLVAQLQNMVKELQVQIQGLKRELEVERTTRAKVERERANLTQELENLNERLEEAGGTSLAQLDITKKQETKFQKLRREMENATLHFETTSASLKKRHADSLAELQGRLENLQQVKQKLEKDKNDLQLEVDDLLTNVEQMTRAKANSEKLCSLYEERLNEANGKLDEVTQLANDLKAQKTKLWSENGELLRRLEEKEALINQLSRERSNFTRQIEELKGQLEEESKSQSALAQALQSAKHDHDLLQEQYEEEQEAKAELLRALSKGNSEMVQWRMKYADDITQRTEDLEDAKKKLASRLQEAAEAVGVANARNASLERARHRLQLELGDTLCDLGKARSSAAVLGRKQQHFDRCLDDWRQQQEESQAMLEASRREARALSAELLELRQAYEESSASRETLQTANKQLQEEISNLTNQVREGKRNLSEMEKVKKQIEQEKTQVQVALEEAEGALERNESKILRFQLELLEAKAELERKLSEKNEEIENLRRNKQCAIDSLQSSLDSETRSRIEVTRLKKNVEGDLSEMELQLSCANRQVSEATKSLGQLQTQVKDLQVQLDDSTHLNSELKEQVAMAERHNSLLQSELEELRSLYKQTECGRRLAEEELLQATERINLFHTQNTSLLSQKKKLEVDVARMQKEAEEAVQRCQNAEEKAKKAATEAANVAEELKKEQDTSAHLERMRKNMEQTIKDLQKRLDEAEQTAVMGNRKQIQKLESRVRELEGELEDEARRAAEARSGARRLERCVRELSRQVEEDKTNLSRMQTLMDKLQLQVQSYKQQMEAAEAQANQYLSKYKKQQHELNEAKERAEIAESQVNKLKIKAKEFRKKAHEEE</sequence>
<evidence type="ECO:0000256" key="5">
    <source>
        <dbReference type="ARBA" id="ARBA00023054"/>
    </source>
</evidence>
<dbReference type="InterPro" id="IPR002928">
    <property type="entry name" value="Myosin_tail"/>
</dbReference>
<dbReference type="InterPro" id="IPR036961">
    <property type="entry name" value="Kinesin_motor_dom_sf"/>
</dbReference>
<keyword evidence="4 10" id="KW-0067">ATP-binding</keyword>
<dbReference type="PANTHER" id="PTHR13140:SF857">
    <property type="entry name" value="MYOSIN-11"/>
    <property type="match status" value="1"/>
</dbReference>
<dbReference type="GeneTree" id="ENSGT00940000160318"/>
<evidence type="ECO:0000256" key="2">
    <source>
        <dbReference type="ARBA" id="ARBA00022433"/>
    </source>
</evidence>
<dbReference type="Gene3D" id="1.20.5.340">
    <property type="match status" value="3"/>
</dbReference>
<dbReference type="GO" id="GO:0005524">
    <property type="term" value="F:ATP binding"/>
    <property type="evidence" value="ECO:0007669"/>
    <property type="project" value="UniProtKB-UniRule"/>
</dbReference>
<dbReference type="Gene3D" id="1.20.120.720">
    <property type="entry name" value="Myosin VI head, motor domain, U50 subdomain"/>
    <property type="match status" value="1"/>
</dbReference>
<evidence type="ECO:0000256" key="4">
    <source>
        <dbReference type="ARBA" id="ARBA00022840"/>
    </source>
</evidence>
<dbReference type="FunFam" id="1.20.58.530:FF:000001">
    <property type="entry name" value="Myosin heavy chain"/>
    <property type="match status" value="1"/>
</dbReference>
<evidence type="ECO:0000256" key="7">
    <source>
        <dbReference type="ARBA" id="ARBA00023175"/>
    </source>
</evidence>
<organism evidence="12 13">
    <name type="scientific">Canis lupus familiaris</name>
    <name type="common">Dog</name>
    <name type="synonym">Canis familiaris</name>
    <dbReference type="NCBI Taxonomy" id="9615"/>
    <lineage>
        <taxon>Eukaryota</taxon>
        <taxon>Metazoa</taxon>
        <taxon>Chordata</taxon>
        <taxon>Craniata</taxon>
        <taxon>Vertebrata</taxon>
        <taxon>Euteleostomi</taxon>
        <taxon>Mammalia</taxon>
        <taxon>Eutheria</taxon>
        <taxon>Laurasiatheria</taxon>
        <taxon>Carnivora</taxon>
        <taxon>Caniformia</taxon>
        <taxon>Canidae</taxon>
        <taxon>Canis</taxon>
    </lineage>
</organism>
<dbReference type="FunFam" id="1.20.5.4820:FF:000001">
    <property type="entry name" value="Myosin heavy chain"/>
    <property type="match status" value="1"/>
</dbReference>
<dbReference type="Gene3D" id="1.10.10.820">
    <property type="match status" value="1"/>
</dbReference>
<reference evidence="12" key="2">
    <citation type="submission" date="2025-08" db="UniProtKB">
        <authorList>
            <consortium name="Ensembl"/>
        </authorList>
    </citation>
    <scope>IDENTIFICATION</scope>
    <source>
        <strain evidence="12">Boxer</strain>
    </source>
</reference>
<keyword evidence="3 10" id="KW-0547">Nucleotide-binding</keyword>
<dbReference type="GO" id="GO:0003774">
    <property type="term" value="F:cytoskeletal motor activity"/>
    <property type="evidence" value="ECO:0007669"/>
    <property type="project" value="UniProtKB-UniRule"/>
</dbReference>
<dbReference type="GO" id="GO:0003779">
    <property type="term" value="F:actin binding"/>
    <property type="evidence" value="ECO:0007669"/>
    <property type="project" value="UniProtKB-KW"/>
</dbReference>
<keyword evidence="8" id="KW-0514">Muscle protein</keyword>
<dbReference type="Ensembl" id="ENSCAFT00845044643.1">
    <property type="protein sequence ID" value="ENSCAFP00845034978.1"/>
    <property type="gene ID" value="ENSCAFG00845024820.1"/>
</dbReference>
<dbReference type="Pfam" id="PF01576">
    <property type="entry name" value="Myosin_tail_1"/>
    <property type="match status" value="1"/>
</dbReference>
<keyword evidence="2" id="KW-0787">Thick filament</keyword>
<dbReference type="SUPFAM" id="SSF90257">
    <property type="entry name" value="Myosin rod fragments"/>
    <property type="match status" value="4"/>
</dbReference>
<dbReference type="PROSITE" id="PS50096">
    <property type="entry name" value="IQ"/>
    <property type="match status" value="1"/>
</dbReference>
<keyword evidence="9 10" id="KW-0009">Actin-binding</keyword>